<name>A0A3N5A1L5_9MICO</name>
<comment type="caution">
    <text evidence="8">The sequence shown here is derived from an EMBL/GenBank/DDBJ whole genome shotgun (WGS) entry which is preliminary data.</text>
</comment>
<dbReference type="InterPro" id="IPR036188">
    <property type="entry name" value="FAD/NAD-bd_sf"/>
</dbReference>
<dbReference type="Pfam" id="PF07992">
    <property type="entry name" value="Pyr_redox_2"/>
    <property type="match status" value="1"/>
</dbReference>
<evidence type="ECO:0000313" key="9">
    <source>
        <dbReference type="Proteomes" id="UP000280726"/>
    </source>
</evidence>
<sequence>MESTGSTGNTESTGNSESTYDVVVIGGGSTGENVADHAHRGGLSVAMVESHLVGGECSYYACMPSKALLRPAQALEAARRVAGAAGAVGEVDATAVLERRTSFTHGWDDSSQVRWADGAGIDVVRGRGRLDGERRVVVAGPDGERVLTARHAVVVATGSAPAVPPVDGLASARFWTTREATSATAVPRRLVVIGAGVAGTELAQAFARLGSTVTLLARSRVLSALPAGAGHAVAEALLRDGIDVRTGAAVASVDRAAGPDGEVTVRLEGGGEVVADEVLVAAGRRPRTGDLGLATIGLELDDGAPLEVDDSGRVGAVAGGWLYAAGDVTGRAPLTHQGKYAARAVGVAVAARAAGTLGDDVEPWSAAAATADHRAVPQVVFTDPGVAHVGLDADAAREAGFTVRMVEEDLGAVAGASLHADGYAGWARLVVDAERDVVLGATFVGQDVAELLHAATIAVVGEVPLSRLRHAVPAYPTMSEIWLRLLDH</sequence>
<evidence type="ECO:0000259" key="6">
    <source>
        <dbReference type="Pfam" id="PF02852"/>
    </source>
</evidence>
<dbReference type="PRINTS" id="PR00368">
    <property type="entry name" value="FADPNR"/>
</dbReference>
<keyword evidence="4" id="KW-0547">Nucleotide-binding</keyword>
<dbReference type="EMBL" id="RKRA01000001">
    <property type="protein sequence ID" value="RPF27245.1"/>
    <property type="molecule type" value="Genomic_DNA"/>
</dbReference>
<dbReference type="PRINTS" id="PR00411">
    <property type="entry name" value="PNDRDTASEI"/>
</dbReference>
<dbReference type="AlphaFoldDB" id="A0A3N5A1L5"/>
<dbReference type="OrthoDB" id="9800167at2"/>
<keyword evidence="3 4" id="KW-0274">FAD</keyword>
<dbReference type="RefSeq" id="WP_123916661.1">
    <property type="nucleotide sequence ID" value="NZ_RKRA01000001.1"/>
</dbReference>
<feature type="domain" description="Pyridine nucleotide-disulphide oxidoreductase dimerisation" evidence="6">
    <location>
        <begin position="376"/>
        <end position="482"/>
    </location>
</feature>
<dbReference type="Pfam" id="PF02852">
    <property type="entry name" value="Pyr_redox_dim"/>
    <property type="match status" value="1"/>
</dbReference>
<evidence type="ECO:0000256" key="2">
    <source>
        <dbReference type="ARBA" id="ARBA00022630"/>
    </source>
</evidence>
<dbReference type="InterPro" id="IPR001100">
    <property type="entry name" value="Pyr_nuc-diS_OxRdtase"/>
</dbReference>
<feature type="binding site" evidence="4">
    <location>
        <begin position="194"/>
        <end position="201"/>
    </location>
    <ligand>
        <name>NAD(+)</name>
        <dbReference type="ChEBI" id="CHEBI:57540"/>
    </ligand>
</feature>
<comment type="similarity">
    <text evidence="1">Belongs to the class-I pyridine nucleotide-disulfide oxidoreductase family.</text>
</comment>
<feature type="binding site" evidence="4">
    <location>
        <position position="66"/>
    </location>
    <ligand>
        <name>FAD</name>
        <dbReference type="ChEBI" id="CHEBI:57692"/>
    </ligand>
</feature>
<feature type="disulfide bond" description="Redox-active" evidence="5">
    <location>
        <begin position="57"/>
        <end position="62"/>
    </location>
</feature>
<gene>
    <name evidence="8" type="ORF">EDD32_1716</name>
</gene>
<dbReference type="GO" id="GO:0003955">
    <property type="term" value="F:NAD(P)H dehydrogenase (quinone) activity"/>
    <property type="evidence" value="ECO:0007669"/>
    <property type="project" value="TreeGrafter"/>
</dbReference>
<proteinExistence type="inferred from homology"/>
<dbReference type="Proteomes" id="UP000280726">
    <property type="component" value="Unassembled WGS sequence"/>
</dbReference>
<evidence type="ECO:0000256" key="5">
    <source>
        <dbReference type="PIRSR" id="PIRSR000350-4"/>
    </source>
</evidence>
<dbReference type="SUPFAM" id="SSF51905">
    <property type="entry name" value="FAD/NAD(P)-binding domain"/>
    <property type="match status" value="1"/>
</dbReference>
<dbReference type="InterPro" id="IPR016156">
    <property type="entry name" value="FAD/NAD-linked_Rdtase_dimer_sf"/>
</dbReference>
<dbReference type="PANTHER" id="PTHR43014">
    <property type="entry name" value="MERCURIC REDUCTASE"/>
    <property type="match status" value="1"/>
</dbReference>
<organism evidence="8 9">
    <name type="scientific">Georgenia muralis</name>
    <dbReference type="NCBI Taxonomy" id="154117"/>
    <lineage>
        <taxon>Bacteria</taxon>
        <taxon>Bacillati</taxon>
        <taxon>Actinomycetota</taxon>
        <taxon>Actinomycetes</taxon>
        <taxon>Micrococcales</taxon>
        <taxon>Bogoriellaceae</taxon>
        <taxon>Georgenia</taxon>
    </lineage>
</organism>
<dbReference type="GO" id="GO:0050660">
    <property type="term" value="F:flavin adenine dinucleotide binding"/>
    <property type="evidence" value="ECO:0007669"/>
    <property type="project" value="TreeGrafter"/>
</dbReference>
<feature type="binding site" evidence="4">
    <location>
        <position position="128"/>
    </location>
    <ligand>
        <name>FAD</name>
        <dbReference type="ChEBI" id="CHEBI:57692"/>
    </ligand>
</feature>
<dbReference type="PIRSF" id="PIRSF000350">
    <property type="entry name" value="Mercury_reductase_MerA"/>
    <property type="match status" value="1"/>
</dbReference>
<dbReference type="PANTHER" id="PTHR43014:SF2">
    <property type="entry name" value="MERCURIC REDUCTASE"/>
    <property type="match status" value="1"/>
</dbReference>
<comment type="cofactor">
    <cofactor evidence="4">
        <name>FAD</name>
        <dbReference type="ChEBI" id="CHEBI:57692"/>
    </cofactor>
    <text evidence="4">Binds 1 FAD per subunit.</text>
</comment>
<evidence type="ECO:0000256" key="4">
    <source>
        <dbReference type="PIRSR" id="PIRSR000350-3"/>
    </source>
</evidence>
<evidence type="ECO:0000313" key="8">
    <source>
        <dbReference type="EMBL" id="RPF27245.1"/>
    </source>
</evidence>
<keyword evidence="2" id="KW-0285">Flavoprotein</keyword>
<accession>A0A3N5A1L5</accession>
<keyword evidence="4" id="KW-0520">NAD</keyword>
<dbReference type="Gene3D" id="3.50.50.60">
    <property type="entry name" value="FAD/NAD(P)-binding domain"/>
    <property type="match status" value="2"/>
</dbReference>
<dbReference type="InterPro" id="IPR004099">
    <property type="entry name" value="Pyr_nucl-diS_OxRdtase_dimer"/>
</dbReference>
<feature type="binding site" evidence="4">
    <location>
        <position position="283"/>
    </location>
    <ligand>
        <name>NAD(+)</name>
        <dbReference type="ChEBI" id="CHEBI:57540"/>
    </ligand>
</feature>
<protein>
    <submittedName>
        <fullName evidence="8">Dihydrolipoamide dehydrogenase</fullName>
    </submittedName>
</protein>
<feature type="binding site" evidence="4">
    <location>
        <begin position="157"/>
        <end position="159"/>
    </location>
    <ligand>
        <name>FAD</name>
        <dbReference type="ChEBI" id="CHEBI:57692"/>
    </ligand>
</feature>
<dbReference type="Gene3D" id="3.30.390.30">
    <property type="match status" value="1"/>
</dbReference>
<reference evidence="8 9" key="1">
    <citation type="submission" date="2018-11" db="EMBL/GenBank/DDBJ databases">
        <title>Sequencing the genomes of 1000 actinobacteria strains.</title>
        <authorList>
            <person name="Klenk H.-P."/>
        </authorList>
    </citation>
    <scope>NUCLEOTIDE SEQUENCE [LARGE SCALE GENOMIC DNA]</scope>
    <source>
        <strain evidence="8 9">DSM 14418</strain>
    </source>
</reference>
<evidence type="ECO:0000256" key="3">
    <source>
        <dbReference type="ARBA" id="ARBA00022827"/>
    </source>
</evidence>
<evidence type="ECO:0000259" key="7">
    <source>
        <dbReference type="Pfam" id="PF07992"/>
    </source>
</evidence>
<feature type="binding site" evidence="4">
    <location>
        <position position="327"/>
    </location>
    <ligand>
        <name>FAD</name>
        <dbReference type="ChEBI" id="CHEBI:57692"/>
    </ligand>
</feature>
<feature type="domain" description="FAD/NAD(P)-binding" evidence="7">
    <location>
        <begin position="20"/>
        <end position="337"/>
    </location>
</feature>
<dbReference type="SUPFAM" id="SSF55424">
    <property type="entry name" value="FAD/NAD-linked reductases, dimerisation (C-terminal) domain"/>
    <property type="match status" value="1"/>
</dbReference>
<dbReference type="InterPro" id="IPR023753">
    <property type="entry name" value="FAD/NAD-binding_dom"/>
</dbReference>
<evidence type="ECO:0000256" key="1">
    <source>
        <dbReference type="ARBA" id="ARBA00007532"/>
    </source>
</evidence>
<keyword evidence="9" id="KW-1185">Reference proteome</keyword>